<dbReference type="InterPro" id="IPR024079">
    <property type="entry name" value="MetalloPept_cat_dom_sf"/>
</dbReference>
<dbReference type="Pfam" id="PF01421">
    <property type="entry name" value="Reprolysin"/>
    <property type="match status" value="1"/>
</dbReference>
<evidence type="ECO:0000313" key="12">
    <source>
        <dbReference type="Proteomes" id="UP000694844"/>
    </source>
</evidence>
<feature type="chain" id="PRO_5034628362" evidence="10">
    <location>
        <begin position="22"/>
        <end position="872"/>
    </location>
</feature>
<dbReference type="Proteomes" id="UP000694844">
    <property type="component" value="Chromosome 3"/>
</dbReference>
<keyword evidence="9" id="KW-0472">Membrane</keyword>
<keyword evidence="9" id="KW-1133">Transmembrane helix</keyword>
<sequence>MLSSAIFRVCFLMTGVHFLEAFLPSFIQQEDTSLSGIVVEISNYDGRIRRSNDELKQLTVKFNISSDAISFYLTHSKDIDTDVPIYTMNNAGKLELQQIPQLRNVRYYQDREHGASFMIQTNQSSLCMVAVFPYQGDEYLMEPNHCSSDRPIDILYSVVRLKRNPMSDRHTLKSDVQRKWSSKWMNKMKIRDKRQSTDYKIELFFIIDFSVYDYWHTQSKSTTLSDKDIDAKQNIRQFYSFVVNGIDLRYKSIQTSYKISVLFSGMYIADQPFKSQFVENYKTTTSLGTVVDSAEVLNAVRNWIKVTTELPQHDHAMMFTRYDFTSGGSSDVAGLAYLKSLCTNRSVSVVEDRFDFSVLTAAAHELGHGLGAEHDGFNNACASSDSYIMAAVSSPVDNRNPWKFSSCSVNYFTSYINQLNRDNNNCMTVQNSGGDETLEKYTSLPGEVYDADSQCRHIIGPGSSFCRGIYGQNFSSICTKLWCQSIDVSGLCISSIGGDGLRCGNKKWCILGECKYDECAPSGDENCLYGDSAGVVLRYPDKNMTCSFDDIKSRPSACYQVENKCCQQCKHFHTGITGCEYGDRVSGCTTFLCQQITYAHQCCGTCNNDSVVTIPSQEPTTPKYENPCKTTTTTLTPSLTSTVTSETTSVFVFRLTITLNIDILTNLSNGNEKANVISKIQAELTIFYQSNGLEFTKCTVRNIRKGSLIVEYDVLTRNESQSVTQMTTISKDMASGKSKVSYEGKEVTVSSVTLTDLSGDSLTISSSTTSCEFQSMVHPCSSGYKCFESNNVPICRESTSEDEPARNQVYLIIAGVGIPLLSIIIVSCVCYFHRKRQSKSNGATNDQMHGISNLAMEDFYQQRKQQYDKARY</sequence>
<reference evidence="13" key="1">
    <citation type="submission" date="2025-08" db="UniProtKB">
        <authorList>
            <consortium name="RefSeq"/>
        </authorList>
    </citation>
    <scope>IDENTIFICATION</scope>
    <source>
        <tissue evidence="13">Whole sample</tissue>
    </source>
</reference>
<dbReference type="RefSeq" id="XP_022324387.1">
    <property type="nucleotide sequence ID" value="XM_022468679.1"/>
</dbReference>
<dbReference type="KEGG" id="cvn:111125156"/>
<keyword evidence="10" id="KW-0732">Signal</keyword>
<feature type="domain" description="Peptidase M12B" evidence="11">
    <location>
        <begin position="199"/>
        <end position="418"/>
    </location>
</feature>
<evidence type="ECO:0000256" key="10">
    <source>
        <dbReference type="SAM" id="SignalP"/>
    </source>
</evidence>
<dbReference type="SUPFAM" id="SSF55486">
    <property type="entry name" value="Metalloproteases ('zincins'), catalytic domain"/>
    <property type="match status" value="1"/>
</dbReference>
<organism evidence="12 13">
    <name type="scientific">Crassostrea virginica</name>
    <name type="common">Eastern oyster</name>
    <dbReference type="NCBI Taxonomy" id="6565"/>
    <lineage>
        <taxon>Eukaryota</taxon>
        <taxon>Metazoa</taxon>
        <taxon>Spiralia</taxon>
        <taxon>Lophotrochozoa</taxon>
        <taxon>Mollusca</taxon>
        <taxon>Bivalvia</taxon>
        <taxon>Autobranchia</taxon>
        <taxon>Pteriomorphia</taxon>
        <taxon>Ostreida</taxon>
        <taxon>Ostreoidea</taxon>
        <taxon>Ostreidae</taxon>
        <taxon>Crassostrea</taxon>
    </lineage>
</organism>
<evidence type="ECO:0000256" key="2">
    <source>
        <dbReference type="ARBA" id="ARBA00022723"/>
    </source>
</evidence>
<dbReference type="InterPro" id="IPR051489">
    <property type="entry name" value="ADAM_Metalloproteinase"/>
</dbReference>
<keyword evidence="12" id="KW-1185">Reference proteome</keyword>
<dbReference type="Pfam" id="PF17771">
    <property type="entry name" value="ADAMTS_CR_2"/>
    <property type="match status" value="1"/>
</dbReference>
<evidence type="ECO:0000256" key="7">
    <source>
        <dbReference type="ARBA" id="ARBA00023180"/>
    </source>
</evidence>
<feature type="binding site" evidence="8">
    <location>
        <position position="364"/>
    </location>
    <ligand>
        <name>Zn(2+)</name>
        <dbReference type="ChEBI" id="CHEBI:29105"/>
        <note>catalytic</note>
    </ligand>
</feature>
<dbReference type="Gene3D" id="3.40.390.10">
    <property type="entry name" value="Collagenase (Catalytic Domain)"/>
    <property type="match status" value="1"/>
</dbReference>
<feature type="binding site" evidence="8">
    <location>
        <position position="374"/>
    </location>
    <ligand>
        <name>Zn(2+)</name>
        <dbReference type="ChEBI" id="CHEBI:29105"/>
        <note>catalytic</note>
    </ligand>
</feature>
<keyword evidence="6" id="KW-1015">Disulfide bond</keyword>
<feature type="binding site" evidence="8">
    <location>
        <position position="368"/>
    </location>
    <ligand>
        <name>Zn(2+)</name>
        <dbReference type="ChEBI" id="CHEBI:29105"/>
        <note>catalytic</note>
    </ligand>
</feature>
<feature type="transmembrane region" description="Helical" evidence="9">
    <location>
        <begin position="809"/>
        <end position="832"/>
    </location>
</feature>
<proteinExistence type="predicted"/>
<evidence type="ECO:0000256" key="9">
    <source>
        <dbReference type="SAM" id="Phobius"/>
    </source>
</evidence>
<dbReference type="AlphaFoldDB" id="A0A8B8D8F3"/>
<protein>
    <submittedName>
        <fullName evidence="13">Zinc metalloproteinase-disintegrin-like atrase-A isoform X1</fullName>
    </submittedName>
</protein>
<evidence type="ECO:0000256" key="4">
    <source>
        <dbReference type="ARBA" id="ARBA00022833"/>
    </source>
</evidence>
<dbReference type="PANTHER" id="PTHR45702:SF2">
    <property type="entry name" value="KUZBANIAN, ISOFORM A"/>
    <property type="match status" value="1"/>
</dbReference>
<keyword evidence="5" id="KW-0482">Metalloprotease</keyword>
<keyword evidence="4 8" id="KW-0862">Zinc</keyword>
<keyword evidence="2 8" id="KW-0479">Metal-binding</keyword>
<name>A0A8B8D8F3_CRAVI</name>
<evidence type="ECO:0000256" key="6">
    <source>
        <dbReference type="ARBA" id="ARBA00023157"/>
    </source>
</evidence>
<gene>
    <name evidence="13" type="primary">LOC111125156</name>
</gene>
<dbReference type="GO" id="GO:0046872">
    <property type="term" value="F:metal ion binding"/>
    <property type="evidence" value="ECO:0007669"/>
    <property type="project" value="UniProtKB-KW"/>
</dbReference>
<keyword evidence="3" id="KW-0378">Hydrolase</keyword>
<comment type="caution">
    <text evidence="8">Lacks conserved residue(s) required for the propagation of feature annotation.</text>
</comment>
<dbReference type="GO" id="GO:0005886">
    <property type="term" value="C:plasma membrane"/>
    <property type="evidence" value="ECO:0007669"/>
    <property type="project" value="TreeGrafter"/>
</dbReference>
<dbReference type="GO" id="GO:0004222">
    <property type="term" value="F:metalloendopeptidase activity"/>
    <property type="evidence" value="ECO:0007669"/>
    <property type="project" value="InterPro"/>
</dbReference>
<dbReference type="Gene3D" id="3.40.1620.60">
    <property type="match status" value="1"/>
</dbReference>
<dbReference type="GO" id="GO:0006509">
    <property type="term" value="P:membrane protein ectodomain proteolysis"/>
    <property type="evidence" value="ECO:0007669"/>
    <property type="project" value="TreeGrafter"/>
</dbReference>
<evidence type="ECO:0000313" key="13">
    <source>
        <dbReference type="RefSeq" id="XP_022324387.1"/>
    </source>
</evidence>
<feature type="signal peptide" evidence="10">
    <location>
        <begin position="1"/>
        <end position="21"/>
    </location>
</feature>
<evidence type="ECO:0000259" key="11">
    <source>
        <dbReference type="PROSITE" id="PS50215"/>
    </source>
</evidence>
<dbReference type="InterPro" id="IPR041645">
    <property type="entry name" value="ADAMTS_CR_2"/>
</dbReference>
<keyword evidence="1" id="KW-0645">Protease</keyword>
<dbReference type="PANTHER" id="PTHR45702">
    <property type="entry name" value="ADAM10/ADAM17 METALLOPEPTIDASE FAMILY MEMBER"/>
    <property type="match status" value="1"/>
</dbReference>
<evidence type="ECO:0000256" key="5">
    <source>
        <dbReference type="ARBA" id="ARBA00023049"/>
    </source>
</evidence>
<dbReference type="InterPro" id="IPR001590">
    <property type="entry name" value="Peptidase_M12B"/>
</dbReference>
<dbReference type="PROSITE" id="PS50215">
    <property type="entry name" value="ADAM_MEPRO"/>
    <property type="match status" value="1"/>
</dbReference>
<evidence type="ECO:0000256" key="8">
    <source>
        <dbReference type="PROSITE-ProRule" id="PRU00276"/>
    </source>
</evidence>
<feature type="active site" evidence="8">
    <location>
        <position position="365"/>
    </location>
</feature>
<dbReference type="OrthoDB" id="10035764at2759"/>
<dbReference type="GeneID" id="111125156"/>
<evidence type="ECO:0000256" key="1">
    <source>
        <dbReference type="ARBA" id="ARBA00022670"/>
    </source>
</evidence>
<evidence type="ECO:0000256" key="3">
    <source>
        <dbReference type="ARBA" id="ARBA00022801"/>
    </source>
</evidence>
<accession>A0A8B8D8F3</accession>
<keyword evidence="9" id="KW-0812">Transmembrane</keyword>
<keyword evidence="7" id="KW-0325">Glycoprotein</keyword>